<evidence type="ECO:0000256" key="4">
    <source>
        <dbReference type="ARBA" id="ARBA00022679"/>
    </source>
</evidence>
<comment type="pathway">
    <text evidence="1">Lipid metabolism.</text>
</comment>
<dbReference type="InterPro" id="IPR013751">
    <property type="entry name" value="ACP_syn_III_N"/>
</dbReference>
<keyword evidence="6" id="KW-0443">Lipid metabolism</keyword>
<evidence type="ECO:0000313" key="12">
    <source>
        <dbReference type="Proteomes" id="UP000643165"/>
    </source>
</evidence>
<sequence length="320" mass="33686">MAAGLTDIEAWVPPNRISNEHFSGISLTDAWITRRTGIHSRAWFADEADLTAAAADVVRTVVDRGPDPERIGALLLVSTSNDARVPGLAQAVATRAGLRPSVLSVDLNAACCGTVYALTMALGLVTAGTVAEALVCSVEAMSRITDKSDRQTAFLFGDGVGVLRVADREQFAPPRSVAGCDAAFADLMTMGPNGVQIRGIEVYERAVARMVRVLADVSADYKPDVVVAHQANGRILQEVRRRLPDPAPVFVNRIAELGNTSSASIPLALAAELTDGAVARRARLAAVAYGAGEAYGAVSIDYDIDHELPVGPQPFVKGEA</sequence>
<evidence type="ECO:0000256" key="8">
    <source>
        <dbReference type="ARBA" id="ARBA00023268"/>
    </source>
</evidence>
<dbReference type="Pfam" id="PF08545">
    <property type="entry name" value="ACP_syn_III"/>
    <property type="match status" value="1"/>
</dbReference>
<evidence type="ECO:0000259" key="9">
    <source>
        <dbReference type="Pfam" id="PF08541"/>
    </source>
</evidence>
<reference evidence="11 12" key="1">
    <citation type="submission" date="2021-01" db="EMBL/GenBank/DDBJ databases">
        <title>Whole genome shotgun sequence of Verrucosispora lutea NBRC 106530.</title>
        <authorList>
            <person name="Komaki H."/>
            <person name="Tamura T."/>
        </authorList>
    </citation>
    <scope>NUCLEOTIDE SEQUENCE [LARGE SCALE GENOMIC DNA]</scope>
    <source>
        <strain evidence="11 12">NBRC 106530</strain>
    </source>
</reference>
<evidence type="ECO:0000256" key="5">
    <source>
        <dbReference type="ARBA" id="ARBA00022832"/>
    </source>
</evidence>
<dbReference type="SUPFAM" id="SSF53901">
    <property type="entry name" value="Thiolase-like"/>
    <property type="match status" value="1"/>
</dbReference>
<keyword evidence="4" id="KW-0808">Transferase</keyword>
<evidence type="ECO:0000256" key="6">
    <source>
        <dbReference type="ARBA" id="ARBA00023098"/>
    </source>
</evidence>
<evidence type="ECO:0000259" key="10">
    <source>
        <dbReference type="Pfam" id="PF08545"/>
    </source>
</evidence>
<keyword evidence="8" id="KW-0511">Multifunctional enzyme</keyword>
<comment type="caution">
    <text evidence="11">The sequence shown here is derived from an EMBL/GenBank/DDBJ whole genome shotgun (WGS) entry which is preliminary data.</text>
</comment>
<evidence type="ECO:0000256" key="1">
    <source>
        <dbReference type="ARBA" id="ARBA00005189"/>
    </source>
</evidence>
<dbReference type="InterPro" id="IPR016039">
    <property type="entry name" value="Thiolase-like"/>
</dbReference>
<dbReference type="RefSeq" id="WP_203991957.1">
    <property type="nucleotide sequence ID" value="NZ_BOPB01000002.1"/>
</dbReference>
<name>A0ABQ4IPC7_9ACTN</name>
<gene>
    <name evidence="11" type="primary">fabH2</name>
    <name evidence="11" type="ORF">Vlu01_03770</name>
</gene>
<dbReference type="InterPro" id="IPR013747">
    <property type="entry name" value="ACP_syn_III_C"/>
</dbReference>
<protein>
    <submittedName>
        <fullName evidence="11">3-oxoacyl-[acyl-carrier-protein] synthase 3 protein 2</fullName>
    </submittedName>
</protein>
<feature type="domain" description="Beta-ketoacyl-[acyl-carrier-protein] synthase III N-terminal" evidence="10">
    <location>
        <begin position="106"/>
        <end position="167"/>
    </location>
</feature>
<dbReference type="PANTHER" id="PTHR43091:SF1">
    <property type="entry name" value="BETA-KETOACYL-[ACYL-CARRIER-PROTEIN] SYNTHASE III, CHLOROPLASTIC"/>
    <property type="match status" value="1"/>
</dbReference>
<organism evidence="11 12">
    <name type="scientific">Micromonospora lutea</name>
    <dbReference type="NCBI Taxonomy" id="419825"/>
    <lineage>
        <taxon>Bacteria</taxon>
        <taxon>Bacillati</taxon>
        <taxon>Actinomycetota</taxon>
        <taxon>Actinomycetes</taxon>
        <taxon>Micromonosporales</taxon>
        <taxon>Micromonosporaceae</taxon>
        <taxon>Micromonospora</taxon>
    </lineage>
</organism>
<comment type="similarity">
    <text evidence="2">Belongs to the thiolase-like superfamily. FabH family.</text>
</comment>
<keyword evidence="12" id="KW-1185">Reference proteome</keyword>
<accession>A0ABQ4IPC7</accession>
<evidence type="ECO:0000256" key="7">
    <source>
        <dbReference type="ARBA" id="ARBA00023160"/>
    </source>
</evidence>
<keyword evidence="5" id="KW-0276">Fatty acid metabolism</keyword>
<dbReference type="EMBL" id="BOPB01000002">
    <property type="protein sequence ID" value="GIJ19753.1"/>
    <property type="molecule type" value="Genomic_DNA"/>
</dbReference>
<feature type="domain" description="Beta-ketoacyl-[acyl-carrier-protein] synthase III C-terminal" evidence="9">
    <location>
        <begin position="224"/>
        <end position="301"/>
    </location>
</feature>
<evidence type="ECO:0000313" key="11">
    <source>
        <dbReference type="EMBL" id="GIJ19753.1"/>
    </source>
</evidence>
<dbReference type="PANTHER" id="PTHR43091">
    <property type="entry name" value="3-OXOACYL-[ACYL-CARRIER-PROTEIN] SYNTHASE"/>
    <property type="match status" value="1"/>
</dbReference>
<dbReference type="Pfam" id="PF08541">
    <property type="entry name" value="ACP_syn_III_C"/>
    <property type="match status" value="1"/>
</dbReference>
<evidence type="ECO:0000256" key="2">
    <source>
        <dbReference type="ARBA" id="ARBA00008642"/>
    </source>
</evidence>
<dbReference type="Gene3D" id="3.40.47.10">
    <property type="match status" value="1"/>
</dbReference>
<keyword evidence="7" id="KW-0275">Fatty acid biosynthesis</keyword>
<keyword evidence="3" id="KW-0444">Lipid biosynthesis</keyword>
<dbReference type="Proteomes" id="UP000643165">
    <property type="component" value="Unassembled WGS sequence"/>
</dbReference>
<evidence type="ECO:0000256" key="3">
    <source>
        <dbReference type="ARBA" id="ARBA00022516"/>
    </source>
</evidence>
<proteinExistence type="inferred from homology"/>